<feature type="transmembrane region" description="Helical" evidence="1">
    <location>
        <begin position="63"/>
        <end position="84"/>
    </location>
</feature>
<accession>A0ABM1QXV5</accession>
<organism evidence="2 3">
    <name type="scientific">Camelina sativa</name>
    <name type="common">False flax</name>
    <name type="synonym">Myagrum sativum</name>
    <dbReference type="NCBI Taxonomy" id="90675"/>
    <lineage>
        <taxon>Eukaryota</taxon>
        <taxon>Viridiplantae</taxon>
        <taxon>Streptophyta</taxon>
        <taxon>Embryophyta</taxon>
        <taxon>Tracheophyta</taxon>
        <taxon>Spermatophyta</taxon>
        <taxon>Magnoliopsida</taxon>
        <taxon>eudicotyledons</taxon>
        <taxon>Gunneridae</taxon>
        <taxon>Pentapetalae</taxon>
        <taxon>rosids</taxon>
        <taxon>malvids</taxon>
        <taxon>Brassicales</taxon>
        <taxon>Brassicaceae</taxon>
        <taxon>Camelineae</taxon>
        <taxon>Camelina</taxon>
    </lineage>
</organism>
<protein>
    <submittedName>
        <fullName evidence="3">Uncharacterized protein LOC109128875</fullName>
    </submittedName>
</protein>
<keyword evidence="1" id="KW-1133">Transmembrane helix</keyword>
<keyword evidence="1" id="KW-0812">Transmembrane</keyword>
<reference evidence="3" key="2">
    <citation type="submission" date="2025-08" db="UniProtKB">
        <authorList>
            <consortium name="RefSeq"/>
        </authorList>
    </citation>
    <scope>IDENTIFICATION</scope>
    <source>
        <tissue evidence="3">Leaf</tissue>
    </source>
</reference>
<reference evidence="2" key="1">
    <citation type="journal article" date="2014" name="Nat. Commun.">
        <title>The emerging biofuel crop Camelina sativa retains a highly undifferentiated hexaploid genome structure.</title>
        <authorList>
            <person name="Kagale S."/>
            <person name="Koh C."/>
            <person name="Nixon J."/>
            <person name="Bollina V."/>
            <person name="Clarke W.E."/>
            <person name="Tuteja R."/>
            <person name="Spillane C."/>
            <person name="Robinson S.J."/>
            <person name="Links M.G."/>
            <person name="Clarke C."/>
            <person name="Higgins E.E."/>
            <person name="Huebert T."/>
            <person name="Sharpe A.G."/>
            <person name="Parkin I.A."/>
        </authorList>
    </citation>
    <scope>NUCLEOTIDE SEQUENCE [LARGE SCALE GENOMIC DNA]</scope>
    <source>
        <strain evidence="2">cv. DH55</strain>
    </source>
</reference>
<keyword evidence="1" id="KW-0472">Membrane</keyword>
<proteinExistence type="predicted"/>
<dbReference type="GeneID" id="109128875"/>
<keyword evidence="2" id="KW-1185">Reference proteome</keyword>
<name>A0ABM1QXV5_CAMSA</name>
<dbReference type="RefSeq" id="XP_019091593.1">
    <property type="nucleotide sequence ID" value="XM_019236048.1"/>
</dbReference>
<sequence length="86" mass="10362">MSLLSRKISTRFVKDEITFHAFVAWITVDGKNATPTTHVNIICNIILIQPDENMFFMTKMNDISLFINYIEWIFDIFYFFRHIFEF</sequence>
<evidence type="ECO:0000313" key="3">
    <source>
        <dbReference type="RefSeq" id="XP_019091593.1"/>
    </source>
</evidence>
<dbReference type="Proteomes" id="UP000694864">
    <property type="component" value="Chromosome 2"/>
</dbReference>
<evidence type="ECO:0000256" key="1">
    <source>
        <dbReference type="SAM" id="Phobius"/>
    </source>
</evidence>
<gene>
    <name evidence="3" type="primary">LOC109128875</name>
</gene>
<evidence type="ECO:0000313" key="2">
    <source>
        <dbReference type="Proteomes" id="UP000694864"/>
    </source>
</evidence>